<evidence type="ECO:0000256" key="2">
    <source>
        <dbReference type="ARBA" id="ARBA00009239"/>
    </source>
</evidence>
<gene>
    <name evidence="10" type="ORF">PEVE_00000385</name>
</gene>
<sequence>MRTLVFVSSLVSIYRRRSLAFKIAILLFALSLFIAYYNFFRFSRFGLVFNLTTTQIFTDVPPKTASKNAPGNLNLHVWIGICAKDLNALCNFPMYPKAPDARVLLNRTMVDPDEIGTNVKTLRLFGFVTPWTSGLYFFKVKFCSAEIWLGQDETNLRTRRIYSDEDFSQEQKDVGEAELIGGKKYYIEVISICSEETNQLQVLWKAPQHYDFQIINSSFLSYYHKDSNFKHVKLYDELIPDSPTCASRRHRETYFKVYEKISYLSHEEIEDTLPYCEYSPSYVVNHNVGRYHAVIYHVVHTFIYPFPEHPQLQDQKYWIFPLDEKEAFQIVDTFMKSLEQSRPGKFVLKKVRGVERKTDTIKGSRYLIDAELRDLSNNKTVLLSEYVFMPNGTKKLCYPKDLEWNKTAPVYLVVTVKNLGRWIHHFIRNVERIMRETEDPYLHVIIFDYNSSDIDLEKVLKQSSLQNYKFLRQDGEYSRTRSFTEAINLVSDPQSIIFMVDLHLHIASPLINSIRKHCIEGRMIYTPIIVQMDCGANPKDLLGEWQVYGYGIIGMYKSDWDRAGGFPVQKNTWGGEDWALVDQLFGLGIEFERMRTTHIYHYYHSKEGLW</sequence>
<evidence type="ECO:0000313" key="11">
    <source>
        <dbReference type="Proteomes" id="UP001159427"/>
    </source>
</evidence>
<dbReference type="PANTHER" id="PTHR12369:SF5">
    <property type="entry name" value="HEXOSYLTRANSFERASE"/>
    <property type="match status" value="1"/>
</dbReference>
<evidence type="ECO:0000256" key="1">
    <source>
        <dbReference type="ARBA" id="ARBA00004447"/>
    </source>
</evidence>
<dbReference type="InterPro" id="IPR029044">
    <property type="entry name" value="Nucleotide-diphossugar_trans"/>
</dbReference>
<dbReference type="Proteomes" id="UP001159427">
    <property type="component" value="Unassembled WGS sequence"/>
</dbReference>
<organism evidence="10 11">
    <name type="scientific">Porites evermanni</name>
    <dbReference type="NCBI Taxonomy" id="104178"/>
    <lineage>
        <taxon>Eukaryota</taxon>
        <taxon>Metazoa</taxon>
        <taxon>Cnidaria</taxon>
        <taxon>Anthozoa</taxon>
        <taxon>Hexacorallia</taxon>
        <taxon>Scleractinia</taxon>
        <taxon>Fungiina</taxon>
        <taxon>Poritidae</taxon>
        <taxon>Porites</taxon>
    </lineage>
</organism>
<dbReference type="SUPFAM" id="SSF53448">
    <property type="entry name" value="Nucleotide-diphospho-sugar transferases"/>
    <property type="match status" value="1"/>
</dbReference>
<evidence type="ECO:0000256" key="8">
    <source>
        <dbReference type="ARBA" id="ARBA00023136"/>
    </source>
</evidence>
<keyword evidence="6 9" id="KW-1133">Transmembrane helix</keyword>
<reference evidence="10 11" key="1">
    <citation type="submission" date="2022-05" db="EMBL/GenBank/DDBJ databases">
        <authorList>
            <consortium name="Genoscope - CEA"/>
            <person name="William W."/>
        </authorList>
    </citation>
    <scope>NUCLEOTIDE SEQUENCE [LARGE SCALE GENOMIC DNA]</scope>
</reference>
<accession>A0ABN8LTS0</accession>
<dbReference type="EMBL" id="CALNXI010000101">
    <property type="protein sequence ID" value="CAH3018947.1"/>
    <property type="molecule type" value="Genomic_DNA"/>
</dbReference>
<protein>
    <recommendedName>
        <fullName evidence="9">Hexosyltransferase</fullName>
        <ecNumber evidence="9">2.4.1.-</ecNumber>
    </recommendedName>
</protein>
<dbReference type="InterPro" id="IPR008428">
    <property type="entry name" value="Chond_GalNAc"/>
</dbReference>
<comment type="similarity">
    <text evidence="2 9">Belongs to the chondroitin N-acetylgalactosaminyltransferase family.</text>
</comment>
<evidence type="ECO:0000256" key="4">
    <source>
        <dbReference type="ARBA" id="ARBA00022692"/>
    </source>
</evidence>
<keyword evidence="4 9" id="KW-0812">Transmembrane</keyword>
<dbReference type="Gene3D" id="3.90.550.10">
    <property type="entry name" value="Spore Coat Polysaccharide Biosynthesis Protein SpsA, Chain A"/>
    <property type="match status" value="1"/>
</dbReference>
<dbReference type="EC" id="2.4.1.-" evidence="9"/>
<keyword evidence="8 9" id="KW-0472">Membrane</keyword>
<evidence type="ECO:0000256" key="5">
    <source>
        <dbReference type="ARBA" id="ARBA00022968"/>
    </source>
</evidence>
<comment type="subcellular location">
    <subcellularLocation>
        <location evidence="1 9">Golgi apparatus</location>
        <location evidence="1 9">Golgi stack membrane</location>
        <topology evidence="1 9">Single-pass type II membrane protein</topology>
    </subcellularLocation>
</comment>
<comment type="caution">
    <text evidence="10">The sequence shown here is derived from an EMBL/GenBank/DDBJ whole genome shotgun (WGS) entry which is preliminary data.</text>
</comment>
<dbReference type="InterPro" id="IPR051227">
    <property type="entry name" value="CS_glycosyltransferase"/>
</dbReference>
<evidence type="ECO:0000256" key="3">
    <source>
        <dbReference type="ARBA" id="ARBA00022679"/>
    </source>
</evidence>
<evidence type="ECO:0000256" key="6">
    <source>
        <dbReference type="ARBA" id="ARBA00022989"/>
    </source>
</evidence>
<proteinExistence type="inferred from homology"/>
<keyword evidence="5 9" id="KW-0735">Signal-anchor</keyword>
<dbReference type="Pfam" id="PF05679">
    <property type="entry name" value="CHGN"/>
    <property type="match status" value="1"/>
</dbReference>
<keyword evidence="7 9" id="KW-0333">Golgi apparatus</keyword>
<name>A0ABN8LTS0_9CNID</name>
<feature type="transmembrane region" description="Helical" evidence="9">
    <location>
        <begin position="20"/>
        <end position="40"/>
    </location>
</feature>
<evidence type="ECO:0000313" key="10">
    <source>
        <dbReference type="EMBL" id="CAH3018947.1"/>
    </source>
</evidence>
<dbReference type="PANTHER" id="PTHR12369">
    <property type="entry name" value="CHONDROITIN SYNTHASE"/>
    <property type="match status" value="1"/>
</dbReference>
<keyword evidence="11" id="KW-1185">Reference proteome</keyword>
<keyword evidence="3 9" id="KW-0808">Transferase</keyword>
<evidence type="ECO:0000256" key="9">
    <source>
        <dbReference type="RuleBase" id="RU364016"/>
    </source>
</evidence>
<evidence type="ECO:0000256" key="7">
    <source>
        <dbReference type="ARBA" id="ARBA00023034"/>
    </source>
</evidence>